<gene>
    <name evidence="7" type="ORF">VNO77_43349</name>
</gene>
<feature type="region of interest" description="Disordered" evidence="5">
    <location>
        <begin position="1"/>
        <end position="88"/>
    </location>
</feature>
<dbReference type="PANTHER" id="PTHR46391">
    <property type="entry name" value="BASIC LEUCINE ZIPPER 34"/>
    <property type="match status" value="1"/>
</dbReference>
<evidence type="ECO:0000313" key="7">
    <source>
        <dbReference type="EMBL" id="KAK7305443.1"/>
    </source>
</evidence>
<dbReference type="GO" id="GO:0003700">
    <property type="term" value="F:DNA-binding transcription factor activity"/>
    <property type="evidence" value="ECO:0007669"/>
    <property type="project" value="InterPro"/>
</dbReference>
<name>A0AAN9JWA9_CANGL</name>
<accession>A0AAN9JWA9</accession>
<dbReference type="InterPro" id="IPR052483">
    <property type="entry name" value="bZIP_transcription_regulators"/>
</dbReference>
<keyword evidence="2" id="KW-0804">Transcription</keyword>
<feature type="coiled-coil region" evidence="4">
    <location>
        <begin position="116"/>
        <end position="164"/>
    </location>
</feature>
<evidence type="ECO:0000256" key="4">
    <source>
        <dbReference type="SAM" id="Coils"/>
    </source>
</evidence>
<feature type="compositionally biased region" description="Low complexity" evidence="5">
    <location>
        <begin position="43"/>
        <end position="52"/>
    </location>
</feature>
<dbReference type="SMART" id="SM00338">
    <property type="entry name" value="BRLZ"/>
    <property type="match status" value="1"/>
</dbReference>
<organism evidence="7 8">
    <name type="scientific">Canavalia gladiata</name>
    <name type="common">Sword bean</name>
    <name type="synonym">Dolichos gladiatus</name>
    <dbReference type="NCBI Taxonomy" id="3824"/>
    <lineage>
        <taxon>Eukaryota</taxon>
        <taxon>Viridiplantae</taxon>
        <taxon>Streptophyta</taxon>
        <taxon>Embryophyta</taxon>
        <taxon>Tracheophyta</taxon>
        <taxon>Spermatophyta</taxon>
        <taxon>Magnoliopsida</taxon>
        <taxon>eudicotyledons</taxon>
        <taxon>Gunneridae</taxon>
        <taxon>Pentapetalae</taxon>
        <taxon>rosids</taxon>
        <taxon>fabids</taxon>
        <taxon>Fabales</taxon>
        <taxon>Fabaceae</taxon>
        <taxon>Papilionoideae</taxon>
        <taxon>50 kb inversion clade</taxon>
        <taxon>NPAAA clade</taxon>
        <taxon>indigoferoid/millettioid clade</taxon>
        <taxon>Phaseoleae</taxon>
        <taxon>Canavalia</taxon>
    </lineage>
</organism>
<evidence type="ECO:0000256" key="1">
    <source>
        <dbReference type="ARBA" id="ARBA00023015"/>
    </source>
</evidence>
<dbReference type="InterPro" id="IPR044759">
    <property type="entry name" value="bZIP_RF2"/>
</dbReference>
<dbReference type="Gene3D" id="1.20.5.170">
    <property type="match status" value="1"/>
</dbReference>
<feature type="compositionally biased region" description="Polar residues" evidence="5">
    <location>
        <begin position="26"/>
        <end position="38"/>
    </location>
</feature>
<evidence type="ECO:0000256" key="2">
    <source>
        <dbReference type="ARBA" id="ARBA00023163"/>
    </source>
</evidence>
<keyword evidence="8" id="KW-1185">Reference proteome</keyword>
<dbReference type="EMBL" id="JAYMYQ010000011">
    <property type="protein sequence ID" value="KAK7305443.1"/>
    <property type="molecule type" value="Genomic_DNA"/>
</dbReference>
<keyword evidence="4" id="KW-0175">Coiled coil</keyword>
<dbReference type="CDD" id="cd14703">
    <property type="entry name" value="bZIP_plant_RF2"/>
    <property type="match status" value="1"/>
</dbReference>
<dbReference type="AlphaFoldDB" id="A0AAN9JWA9"/>
<comment type="caution">
    <text evidence="7">The sequence shown here is derived from an EMBL/GenBank/DDBJ whole genome shotgun (WGS) entry which is preliminary data.</text>
</comment>
<dbReference type="Pfam" id="PF00170">
    <property type="entry name" value="bZIP_1"/>
    <property type="match status" value="1"/>
</dbReference>
<sequence>MVGSPPESEQSRVQKLGPPKPPLGPTSSSFQVLPNTSYHEVGSSSSFPSQSSNENMVENIPSGTIASSDPVSVDSPANSEMGLNSESDIFDPKKLRRIMSNRLSAQRSRLKKLKYLANLETQAKTYEVQIAELEPQLASFKSEKQFLLMEHEKLDTQMEVLRDETFIRDAEIEKNKSEVNVLKEIQAKQHKQLQAHSRMLNWNNTLLEPVSNGLISNYYTNPYQGNGMGTPYMQMNNIIPEQSQMWIQPMPNNMHVINNLNFPNGMELMDPNLIREIVPNPNFNHHFS</sequence>
<evidence type="ECO:0000259" key="6">
    <source>
        <dbReference type="PROSITE" id="PS50217"/>
    </source>
</evidence>
<dbReference type="InterPro" id="IPR004827">
    <property type="entry name" value="bZIP"/>
</dbReference>
<dbReference type="InterPro" id="IPR046347">
    <property type="entry name" value="bZIP_sf"/>
</dbReference>
<dbReference type="PROSITE" id="PS50217">
    <property type="entry name" value="BZIP"/>
    <property type="match status" value="1"/>
</dbReference>
<feature type="compositionally biased region" description="Polar residues" evidence="5">
    <location>
        <begin position="53"/>
        <end position="87"/>
    </location>
</feature>
<dbReference type="GO" id="GO:0005634">
    <property type="term" value="C:nucleus"/>
    <property type="evidence" value="ECO:0007669"/>
    <property type="project" value="UniProtKB-ARBA"/>
</dbReference>
<feature type="domain" description="BZIP" evidence="6">
    <location>
        <begin position="91"/>
        <end position="154"/>
    </location>
</feature>
<evidence type="ECO:0000256" key="5">
    <source>
        <dbReference type="SAM" id="MobiDB-lite"/>
    </source>
</evidence>
<keyword evidence="3" id="KW-0539">Nucleus</keyword>
<keyword evidence="1" id="KW-0805">Transcription regulation</keyword>
<dbReference type="PROSITE" id="PS00036">
    <property type="entry name" value="BZIP_BASIC"/>
    <property type="match status" value="1"/>
</dbReference>
<dbReference type="SUPFAM" id="SSF57959">
    <property type="entry name" value="Leucine zipper domain"/>
    <property type="match status" value="1"/>
</dbReference>
<dbReference type="GO" id="GO:0045893">
    <property type="term" value="P:positive regulation of DNA-templated transcription"/>
    <property type="evidence" value="ECO:0007669"/>
    <property type="project" value="TreeGrafter"/>
</dbReference>
<dbReference type="Proteomes" id="UP001367508">
    <property type="component" value="Unassembled WGS sequence"/>
</dbReference>
<proteinExistence type="predicted"/>
<protein>
    <recommendedName>
        <fullName evidence="6">BZIP domain-containing protein</fullName>
    </recommendedName>
</protein>
<dbReference type="PANTHER" id="PTHR46391:SF13">
    <property type="entry name" value="ACTIVATOR OF SPOMIN LUC3"/>
    <property type="match status" value="1"/>
</dbReference>
<evidence type="ECO:0000256" key="3">
    <source>
        <dbReference type="ARBA" id="ARBA00023242"/>
    </source>
</evidence>
<evidence type="ECO:0000313" key="8">
    <source>
        <dbReference type="Proteomes" id="UP001367508"/>
    </source>
</evidence>
<dbReference type="GO" id="GO:0003677">
    <property type="term" value="F:DNA binding"/>
    <property type="evidence" value="ECO:0007669"/>
    <property type="project" value="TreeGrafter"/>
</dbReference>
<reference evidence="7 8" key="1">
    <citation type="submission" date="2024-01" db="EMBL/GenBank/DDBJ databases">
        <title>The genomes of 5 underutilized Papilionoideae crops provide insights into root nodulation and disease resistanc.</title>
        <authorList>
            <person name="Jiang F."/>
        </authorList>
    </citation>
    <scope>NUCLEOTIDE SEQUENCE [LARGE SCALE GENOMIC DNA]</scope>
    <source>
        <strain evidence="7">LVBAO_FW01</strain>
        <tissue evidence="7">Leaves</tissue>
    </source>
</reference>